<feature type="region of interest" description="Disordered" evidence="1">
    <location>
        <begin position="49"/>
        <end position="68"/>
    </location>
</feature>
<dbReference type="InterPro" id="IPR006976">
    <property type="entry name" value="VanZ-like"/>
</dbReference>
<feature type="non-terminal residue" evidence="3">
    <location>
        <position position="1"/>
    </location>
</feature>
<accession>A0A9D5JT55</accession>
<proteinExistence type="predicted"/>
<feature type="compositionally biased region" description="Polar residues" evidence="1">
    <location>
        <begin position="56"/>
        <end position="68"/>
    </location>
</feature>
<reference evidence="3" key="1">
    <citation type="submission" date="2019-11" db="EMBL/GenBank/DDBJ databases">
        <title>Microbial mats filling the niche in hypersaline microbial mats.</title>
        <authorList>
            <person name="Wong H.L."/>
            <person name="Macleod F.I."/>
            <person name="White R.A. III"/>
            <person name="Burns B.P."/>
        </authorList>
    </citation>
    <scope>NUCLEOTIDE SEQUENCE</scope>
    <source>
        <strain evidence="3">Rbin_158</strain>
    </source>
</reference>
<organism evidence="3 4">
    <name type="scientific">candidate division KSB3 bacterium</name>
    <dbReference type="NCBI Taxonomy" id="2044937"/>
    <lineage>
        <taxon>Bacteria</taxon>
        <taxon>candidate division KSB3</taxon>
    </lineage>
</organism>
<evidence type="ECO:0000313" key="3">
    <source>
        <dbReference type="EMBL" id="MBD3323541.1"/>
    </source>
</evidence>
<comment type="caution">
    <text evidence="3">The sequence shown here is derived from an EMBL/GenBank/DDBJ whole genome shotgun (WGS) entry which is preliminary data.</text>
</comment>
<dbReference type="AlphaFoldDB" id="A0A9D5JT55"/>
<dbReference type="Proteomes" id="UP000649604">
    <property type="component" value="Unassembled WGS sequence"/>
</dbReference>
<gene>
    <name evidence="3" type="ORF">GF339_03090</name>
</gene>
<dbReference type="Pfam" id="PF04892">
    <property type="entry name" value="VanZ"/>
    <property type="match status" value="1"/>
</dbReference>
<name>A0A9D5JT55_9BACT</name>
<evidence type="ECO:0000313" key="4">
    <source>
        <dbReference type="Proteomes" id="UP000649604"/>
    </source>
</evidence>
<feature type="domain" description="VanZ-like" evidence="2">
    <location>
        <begin position="2"/>
        <end position="38"/>
    </location>
</feature>
<protein>
    <recommendedName>
        <fullName evidence="2">VanZ-like domain-containing protein</fullName>
    </recommendedName>
</protein>
<evidence type="ECO:0000256" key="1">
    <source>
        <dbReference type="SAM" id="MobiDB-lite"/>
    </source>
</evidence>
<sequence>LLVGLCIETVQYMIPRRVPSVSDVIANTGGAVFGCYLLGFRQLWHARKTTDKHRPTLQQTDEGVKNTP</sequence>
<evidence type="ECO:0000259" key="2">
    <source>
        <dbReference type="Pfam" id="PF04892"/>
    </source>
</evidence>
<dbReference type="EMBL" id="WJJP01000093">
    <property type="protein sequence ID" value="MBD3323541.1"/>
    <property type="molecule type" value="Genomic_DNA"/>
</dbReference>